<dbReference type="InterPro" id="IPR010131">
    <property type="entry name" value="MdtP/NodT-like"/>
</dbReference>
<dbReference type="InterPro" id="IPR003423">
    <property type="entry name" value="OMP_efflux"/>
</dbReference>
<accession>A0A4S3KN56</accession>
<evidence type="ECO:0008006" key="5">
    <source>
        <dbReference type="Google" id="ProtNLM"/>
    </source>
</evidence>
<feature type="signal peptide" evidence="2">
    <location>
        <begin position="1"/>
        <end position="32"/>
    </location>
</feature>
<evidence type="ECO:0000313" key="4">
    <source>
        <dbReference type="Proteomes" id="UP000307749"/>
    </source>
</evidence>
<proteinExistence type="inferred from homology"/>
<keyword evidence="2" id="KW-0732">Signal</keyword>
<evidence type="ECO:0000313" key="3">
    <source>
        <dbReference type="EMBL" id="THD10372.1"/>
    </source>
</evidence>
<dbReference type="PANTHER" id="PTHR30203:SF24">
    <property type="entry name" value="BLR4935 PROTEIN"/>
    <property type="match status" value="1"/>
</dbReference>
<comment type="similarity">
    <text evidence="1">Belongs to the outer membrane factor (OMF) (TC 1.B.17) family.</text>
</comment>
<name>A0A4S3KN56_9GAMM</name>
<protein>
    <recommendedName>
        <fullName evidence="5">Transporter</fullName>
    </recommendedName>
</protein>
<comment type="caution">
    <text evidence="3">The sequence shown here is derived from an EMBL/GenBank/DDBJ whole genome shotgun (WGS) entry which is preliminary data.</text>
</comment>
<dbReference type="STRING" id="993689.GCA_002077135_02904"/>
<dbReference type="RefSeq" id="WP_081128872.1">
    <property type="nucleotide sequence ID" value="NZ_JALNYQ010000006.1"/>
</dbReference>
<dbReference type="Gene3D" id="1.20.1600.10">
    <property type="entry name" value="Outer membrane efflux proteins (OEP)"/>
    <property type="match status" value="1"/>
</dbReference>
<sequence length="426" mass="45976">MFVFDRRRRRDVVLHLQCATALLALTAFPAVATSPLTLQQTVTLAVERAPLVQAGRAREDAARADRNRAGRWPDPRLTFGVQNLTVQGPGAFSTAADSMTMRTVGLSQEIPSDTQLAAERVGARAGEAAANAETEQARLNARQAAAAAWVSLWAAEQARDQIEGLERQNALAIVAAKARLAGGTGSAAEALATRAAQAELANRLDLANADIASARAALARWIGSEAASADLAASPDFARLPVTDAHLLQTPDQQAPLLDWESREDRAEAALQSARASKHPGWSVGLDYGARAPGLPNMITLLVGVRLPLFPAHREDQDVLARRADLDAVRAERENARRAQVEAVQRLLATWQGYGRQVRRDRDTLLSLAADRSAAALAAYRGGASLQPWLEARRDEITTRLDYVDALKAWGDTWAQLAYLLPEYAQ</sequence>
<evidence type="ECO:0000256" key="1">
    <source>
        <dbReference type="ARBA" id="ARBA00007613"/>
    </source>
</evidence>
<reference evidence="3 4" key="1">
    <citation type="submission" date="2017-02" db="EMBL/GenBank/DDBJ databases">
        <title>Whole genome sequencing of Metallibacterium scheffleri DSM 24874 (T).</title>
        <authorList>
            <person name="Kumar S."/>
            <person name="Patil P."/>
            <person name="Patil P.B."/>
        </authorList>
    </citation>
    <scope>NUCLEOTIDE SEQUENCE [LARGE SCALE GENOMIC DNA]</scope>
    <source>
        <strain evidence="3 4">DSM 24874</strain>
    </source>
</reference>
<keyword evidence="4" id="KW-1185">Reference proteome</keyword>
<gene>
    <name evidence="3" type="ORF">B1806_09100</name>
</gene>
<dbReference type="PANTHER" id="PTHR30203">
    <property type="entry name" value="OUTER MEMBRANE CATION EFFLUX PROTEIN"/>
    <property type="match status" value="1"/>
</dbReference>
<dbReference type="GO" id="GO:0015562">
    <property type="term" value="F:efflux transmembrane transporter activity"/>
    <property type="evidence" value="ECO:0007669"/>
    <property type="project" value="InterPro"/>
</dbReference>
<dbReference type="SUPFAM" id="SSF56954">
    <property type="entry name" value="Outer membrane efflux proteins (OEP)"/>
    <property type="match status" value="1"/>
</dbReference>
<dbReference type="Proteomes" id="UP000307749">
    <property type="component" value="Unassembled WGS sequence"/>
</dbReference>
<feature type="chain" id="PRO_5020418291" description="Transporter" evidence="2">
    <location>
        <begin position="33"/>
        <end position="426"/>
    </location>
</feature>
<dbReference type="EMBL" id="MWQO01000029">
    <property type="protein sequence ID" value="THD10372.1"/>
    <property type="molecule type" value="Genomic_DNA"/>
</dbReference>
<evidence type="ECO:0000256" key="2">
    <source>
        <dbReference type="SAM" id="SignalP"/>
    </source>
</evidence>
<organism evidence="3 4">
    <name type="scientific">Metallibacterium scheffleri</name>
    <dbReference type="NCBI Taxonomy" id="993689"/>
    <lineage>
        <taxon>Bacteria</taxon>
        <taxon>Pseudomonadati</taxon>
        <taxon>Pseudomonadota</taxon>
        <taxon>Gammaproteobacteria</taxon>
        <taxon>Lysobacterales</taxon>
        <taxon>Rhodanobacteraceae</taxon>
        <taxon>Metallibacterium</taxon>
    </lineage>
</organism>
<dbReference type="AlphaFoldDB" id="A0A4S3KN56"/>
<dbReference type="Pfam" id="PF02321">
    <property type="entry name" value="OEP"/>
    <property type="match status" value="1"/>
</dbReference>